<dbReference type="InterPro" id="IPR011990">
    <property type="entry name" value="TPR-like_helical_dom_sf"/>
</dbReference>
<evidence type="ECO:0000259" key="2">
    <source>
        <dbReference type="Pfam" id="PF14322"/>
    </source>
</evidence>
<organism evidence="3 4">
    <name type="scientific">Hoylesella timonensis S9-PR14</name>
    <dbReference type="NCBI Taxonomy" id="1401062"/>
    <lineage>
        <taxon>Bacteria</taxon>
        <taxon>Pseudomonadati</taxon>
        <taxon>Bacteroidota</taxon>
        <taxon>Bacteroidia</taxon>
        <taxon>Bacteroidales</taxon>
        <taxon>Prevotellaceae</taxon>
        <taxon>Hoylesella</taxon>
    </lineage>
</organism>
<name>A0A098YTQ5_9BACT</name>
<dbReference type="Gene3D" id="1.25.40.390">
    <property type="match status" value="1"/>
</dbReference>
<evidence type="ECO:0000256" key="1">
    <source>
        <dbReference type="SAM" id="SignalP"/>
    </source>
</evidence>
<dbReference type="PROSITE" id="PS51257">
    <property type="entry name" value="PROKAR_LIPOPROTEIN"/>
    <property type="match status" value="1"/>
</dbReference>
<feature type="chain" id="PRO_5001951480" description="SusD-like N-terminal domain-containing protein" evidence="1">
    <location>
        <begin position="22"/>
        <end position="509"/>
    </location>
</feature>
<dbReference type="SUPFAM" id="SSF48452">
    <property type="entry name" value="TPR-like"/>
    <property type="match status" value="1"/>
</dbReference>
<dbReference type="OrthoDB" id="727588at2"/>
<comment type="caution">
    <text evidence="3">The sequence shown here is derived from an EMBL/GenBank/DDBJ whole genome shotgun (WGS) entry which is preliminary data.</text>
</comment>
<gene>
    <name evidence="3" type="ORF">HMPREF9304_00795</name>
</gene>
<dbReference type="RefSeq" id="WP_081953617.1">
    <property type="nucleotide sequence ID" value="NZ_JRPQ01000011.1"/>
</dbReference>
<protein>
    <recommendedName>
        <fullName evidence="2">SusD-like N-terminal domain-containing protein</fullName>
    </recommendedName>
</protein>
<reference evidence="3 4" key="1">
    <citation type="submission" date="2014-07" db="EMBL/GenBank/DDBJ databases">
        <authorList>
            <person name="McCorrison J."/>
            <person name="Sanka R."/>
            <person name="Torralba M."/>
            <person name="Gillis M."/>
            <person name="Haft D.H."/>
            <person name="Methe B."/>
            <person name="Sutton G."/>
            <person name="Nelson K.E."/>
        </authorList>
    </citation>
    <scope>NUCLEOTIDE SEQUENCE [LARGE SCALE GENOMIC DNA]</scope>
    <source>
        <strain evidence="3 4">S9-PR14</strain>
    </source>
</reference>
<feature type="domain" description="SusD-like N-terminal" evidence="2">
    <location>
        <begin position="23"/>
        <end position="211"/>
    </location>
</feature>
<proteinExistence type="predicted"/>
<evidence type="ECO:0000313" key="3">
    <source>
        <dbReference type="EMBL" id="KGI23075.1"/>
    </source>
</evidence>
<dbReference type="InterPro" id="IPR033985">
    <property type="entry name" value="SusD-like_N"/>
</dbReference>
<keyword evidence="1" id="KW-0732">Signal</keyword>
<dbReference type="Pfam" id="PF14322">
    <property type="entry name" value="SusD-like_3"/>
    <property type="match status" value="1"/>
</dbReference>
<dbReference type="Proteomes" id="UP000029723">
    <property type="component" value="Unassembled WGS sequence"/>
</dbReference>
<dbReference type="AlphaFoldDB" id="A0A098YTQ5"/>
<feature type="signal peptide" evidence="1">
    <location>
        <begin position="1"/>
        <end position="21"/>
    </location>
</feature>
<accession>A0A098YTQ5</accession>
<sequence length="509" mass="58650">MKKFFSIIFICVLAVGSLSSCNDWLDVQPQSQQREKDMFKSYEGFKSALVGCYSSMASATLYGERLTISDIEYLACLWNEPGKNTGVLWQHLYKHDYKNQPVEDDVKRIYSGLYNVIAQANMVIKHAETEGSVIADAKSRNVIMGEAYAIRAFCHFDVLRLFGQLPQNPKKKVMLPYSQGTGINYTAPYLDYEQFVAQLEKDLEQAEKLLAGSDPIQEYNYDALNKMGDNPVTLDDEYMQFRQFRINYFAVHAIKARLYLYIGKLDKAYKEARYIIDAKVAGEPFMKLSGVKDISNRLYTLPNECIFALSNNRLDKYVPDLLQGYNGRVDGETNLVITNEMLNKVLYDGANTTSDNRYISIWNRMSADVTGHKYPSLLKYSYNINEYQRPAMLSKLMTKLQLMPLIRLSEMYLIAMETTKDLSETNALYKTYMASHNVNVSKNFTSLDEVKAEVMKDYHREFYAEGVMFYTYKRTFTKRLLFTSKPMTEDNYILPLPITEANTNTKPVK</sequence>
<evidence type="ECO:0000313" key="4">
    <source>
        <dbReference type="Proteomes" id="UP000029723"/>
    </source>
</evidence>
<dbReference type="EMBL" id="JRPQ01000011">
    <property type="protein sequence ID" value="KGI23075.1"/>
    <property type="molecule type" value="Genomic_DNA"/>
</dbReference>